<feature type="transmembrane region" description="Helical" evidence="3">
    <location>
        <begin position="110"/>
        <end position="135"/>
    </location>
</feature>
<dbReference type="Gene3D" id="3.40.50.150">
    <property type="entry name" value="Vaccinia Virus protein VP39"/>
    <property type="match status" value="1"/>
</dbReference>
<keyword evidence="3" id="KW-0812">Transmembrane</keyword>
<evidence type="ECO:0000256" key="1">
    <source>
        <dbReference type="ARBA" id="ARBA00023115"/>
    </source>
</evidence>
<feature type="compositionally biased region" description="Low complexity" evidence="2">
    <location>
        <begin position="242"/>
        <end position="256"/>
    </location>
</feature>
<evidence type="ECO:0008006" key="6">
    <source>
        <dbReference type="Google" id="ProtNLM"/>
    </source>
</evidence>
<dbReference type="CDD" id="cd02440">
    <property type="entry name" value="AdoMet_MTases"/>
    <property type="match status" value="1"/>
</dbReference>
<dbReference type="PANTHER" id="PTHR43317:SF1">
    <property type="entry name" value="THERMOSPERMINE SYNTHASE ACAULIS5"/>
    <property type="match status" value="1"/>
</dbReference>
<dbReference type="SUPFAM" id="SSF53335">
    <property type="entry name" value="S-adenosyl-L-methionine-dependent methyltransferases"/>
    <property type="match status" value="1"/>
</dbReference>
<sequence>MPPQQRPQPQQQQAKASLLANIVGKALSVVVVLGLSLTVFAYRRSLVPLYGTAPVELHLNKVGWVACIIGSVIPLMPLQHALLALGTLLCMMPNTSYWAAVYTGRLHEAVWGSVLTHLAVIAPAMALGVCTVRILQHNPDPEQGAAPQQMITVPVIQTSVMSLQELWPLLPYVKDLSNETIILQVGTMMLVVWAVYPLLPSLASDVPKISVPAPQPTAPPTAKSKSQHKKKGSATKPVPEISSSPPSSTPAPKKASPQNLSRLLLLPLLPFLTGTVLQPPTLVGKINDTPYVHPTYPLRILSSGRSQFSGVVVVGEALTSSPSGVLGSMPPMRYLRAGHSLLGGNWMGEDVIKRGPLAINRETGEMFGDSVYNAFVLQEAIRLVERPKRDVREQENALVIGLGVGTSASALMRHNISTTIVEIDEAVYDAARKYFALPEPEPSKLILADARKWLRERTDDAAKEAEAQELGQGANTELYDYVVHDVFSGGSLPTLLFTKDFWNSTSKVMKPDGVLAVNFAGELVSPSSRAIIVTLESMFGRCRVFCDELDPYEQPQPYHNWLVLCSKSTDPLILRAPTHADFLGSPQRANVLSSLTRREVDLQAVRDAVEALEEKKREEYYLTDAKVAGTIARWQEKDALDHWRIMRNVLPDVFWETY</sequence>
<protein>
    <recommendedName>
        <fullName evidence="6">Spermidine synthase</fullName>
    </recommendedName>
</protein>
<keyword evidence="1" id="KW-0620">Polyamine biosynthesis</keyword>
<evidence type="ECO:0000313" key="5">
    <source>
        <dbReference type="Proteomes" id="UP000298390"/>
    </source>
</evidence>
<feature type="region of interest" description="Disordered" evidence="2">
    <location>
        <begin position="213"/>
        <end position="256"/>
    </location>
</feature>
<dbReference type="Proteomes" id="UP000298390">
    <property type="component" value="Unassembled WGS sequence"/>
</dbReference>
<proteinExistence type="predicted"/>
<accession>A0A4Y9YFA7</accession>
<keyword evidence="3" id="KW-0472">Membrane</keyword>
<dbReference type="InterPro" id="IPR029063">
    <property type="entry name" value="SAM-dependent_MTases_sf"/>
</dbReference>
<dbReference type="Pfam" id="PF01564">
    <property type="entry name" value="Spermine_synth"/>
    <property type="match status" value="1"/>
</dbReference>
<keyword evidence="3" id="KW-1133">Transmembrane helix</keyword>
<organism evidence="4 5">
    <name type="scientific">Rhodofomes roseus</name>
    <dbReference type="NCBI Taxonomy" id="34475"/>
    <lineage>
        <taxon>Eukaryota</taxon>
        <taxon>Fungi</taxon>
        <taxon>Dikarya</taxon>
        <taxon>Basidiomycota</taxon>
        <taxon>Agaricomycotina</taxon>
        <taxon>Agaricomycetes</taxon>
        <taxon>Polyporales</taxon>
        <taxon>Rhodofomes</taxon>
    </lineage>
</organism>
<comment type="caution">
    <text evidence="4">The sequence shown here is derived from an EMBL/GenBank/DDBJ whole genome shotgun (WGS) entry which is preliminary data.</text>
</comment>
<name>A0A4Y9YFA7_9APHY</name>
<feature type="transmembrane region" description="Helical" evidence="3">
    <location>
        <begin position="62"/>
        <end position="89"/>
    </location>
</feature>
<dbReference type="STRING" id="34475.A0A4Y9YFA7"/>
<evidence type="ECO:0000256" key="2">
    <source>
        <dbReference type="SAM" id="MobiDB-lite"/>
    </source>
</evidence>
<evidence type="ECO:0000313" key="4">
    <source>
        <dbReference type="EMBL" id="TFY60680.1"/>
    </source>
</evidence>
<dbReference type="GO" id="GO:0006596">
    <property type="term" value="P:polyamine biosynthetic process"/>
    <property type="evidence" value="ECO:0007669"/>
    <property type="project" value="UniProtKB-KW"/>
</dbReference>
<feature type="transmembrane region" description="Helical" evidence="3">
    <location>
        <begin position="18"/>
        <end position="42"/>
    </location>
</feature>
<gene>
    <name evidence="4" type="ORF">EVJ58_g4995</name>
</gene>
<dbReference type="AlphaFoldDB" id="A0A4Y9YFA7"/>
<reference evidence="4 5" key="1">
    <citation type="submission" date="2019-01" db="EMBL/GenBank/DDBJ databases">
        <title>Genome sequencing of the rare red list fungi Fomitopsis rosea.</title>
        <authorList>
            <person name="Buettner E."/>
            <person name="Kellner H."/>
        </authorList>
    </citation>
    <scope>NUCLEOTIDE SEQUENCE [LARGE SCALE GENOMIC DNA]</scope>
    <source>
        <strain evidence="4 5">DSM 105464</strain>
    </source>
</reference>
<dbReference type="EMBL" id="SEKV01000242">
    <property type="protein sequence ID" value="TFY60680.1"/>
    <property type="molecule type" value="Genomic_DNA"/>
</dbReference>
<evidence type="ECO:0000256" key="3">
    <source>
        <dbReference type="SAM" id="Phobius"/>
    </source>
</evidence>
<dbReference type="PANTHER" id="PTHR43317">
    <property type="entry name" value="THERMOSPERMINE SYNTHASE ACAULIS5"/>
    <property type="match status" value="1"/>
</dbReference>